<dbReference type="AlphaFoldDB" id="A0A1G9B1G2"/>
<dbReference type="GO" id="GO:0006261">
    <property type="term" value="P:DNA-templated DNA replication"/>
    <property type="evidence" value="ECO:0007669"/>
    <property type="project" value="TreeGrafter"/>
</dbReference>
<dbReference type="STRING" id="246191.SAMN05660337_0099"/>
<dbReference type="GO" id="GO:0003887">
    <property type="term" value="F:DNA-directed DNA polymerase activity"/>
    <property type="evidence" value="ECO:0007669"/>
    <property type="project" value="UniProtKB-KW"/>
</dbReference>
<dbReference type="Gene3D" id="1.20.272.10">
    <property type="match status" value="1"/>
</dbReference>
<evidence type="ECO:0000256" key="4">
    <source>
        <dbReference type="ARBA" id="ARBA00022695"/>
    </source>
</evidence>
<evidence type="ECO:0000256" key="2">
    <source>
        <dbReference type="ARBA" id="ARBA00017703"/>
    </source>
</evidence>
<accession>A0A1G9B1G2</accession>
<reference evidence="11" key="1">
    <citation type="submission" date="2016-10" db="EMBL/GenBank/DDBJ databases">
        <authorList>
            <person name="Varghese N."/>
            <person name="Submissions S."/>
        </authorList>
    </citation>
    <scope>NUCLEOTIDE SEQUENCE [LARGE SCALE GENOMIC DNA]</scope>
    <source>
        <strain evidence="11">DSM 16995</strain>
    </source>
</reference>
<dbReference type="Pfam" id="PF06144">
    <property type="entry name" value="DNA_pol3_delta"/>
    <property type="match status" value="1"/>
</dbReference>
<evidence type="ECO:0000256" key="5">
    <source>
        <dbReference type="ARBA" id="ARBA00022705"/>
    </source>
</evidence>
<dbReference type="PANTHER" id="PTHR34388:SF1">
    <property type="entry name" value="DNA POLYMERASE III SUBUNIT DELTA"/>
    <property type="match status" value="1"/>
</dbReference>
<evidence type="ECO:0000313" key="10">
    <source>
        <dbReference type="EMBL" id="SDK32934.1"/>
    </source>
</evidence>
<evidence type="ECO:0000256" key="1">
    <source>
        <dbReference type="ARBA" id="ARBA00012417"/>
    </source>
</evidence>
<proteinExistence type="inferred from homology"/>
<comment type="catalytic activity">
    <reaction evidence="8">
        <text>DNA(n) + a 2'-deoxyribonucleoside 5'-triphosphate = DNA(n+1) + diphosphate</text>
        <dbReference type="Rhea" id="RHEA:22508"/>
        <dbReference type="Rhea" id="RHEA-COMP:17339"/>
        <dbReference type="Rhea" id="RHEA-COMP:17340"/>
        <dbReference type="ChEBI" id="CHEBI:33019"/>
        <dbReference type="ChEBI" id="CHEBI:61560"/>
        <dbReference type="ChEBI" id="CHEBI:173112"/>
        <dbReference type="EC" id="2.7.7.7"/>
    </reaction>
</comment>
<dbReference type="NCBIfam" id="TIGR01128">
    <property type="entry name" value="holA"/>
    <property type="match status" value="1"/>
</dbReference>
<dbReference type="Proteomes" id="UP000199053">
    <property type="component" value="Unassembled WGS sequence"/>
</dbReference>
<dbReference type="OrthoDB" id="5443838at2"/>
<dbReference type="InterPro" id="IPR008921">
    <property type="entry name" value="DNA_pol3_clamp-load_cplx_C"/>
</dbReference>
<evidence type="ECO:0000256" key="7">
    <source>
        <dbReference type="ARBA" id="ARBA00034754"/>
    </source>
</evidence>
<dbReference type="InterPro" id="IPR027417">
    <property type="entry name" value="P-loop_NTPase"/>
</dbReference>
<gene>
    <name evidence="10" type="ORF">SAMN05660337_0099</name>
</gene>
<dbReference type="InterPro" id="IPR005790">
    <property type="entry name" value="DNA_polIII_delta"/>
</dbReference>
<evidence type="ECO:0000259" key="9">
    <source>
        <dbReference type="Pfam" id="PF06144"/>
    </source>
</evidence>
<evidence type="ECO:0000256" key="3">
    <source>
        <dbReference type="ARBA" id="ARBA00022679"/>
    </source>
</evidence>
<feature type="domain" description="DNA polymerase III delta N-terminal" evidence="9">
    <location>
        <begin position="13"/>
        <end position="119"/>
    </location>
</feature>
<dbReference type="PANTHER" id="PTHR34388">
    <property type="entry name" value="DNA POLYMERASE III SUBUNIT DELTA"/>
    <property type="match status" value="1"/>
</dbReference>
<dbReference type="EMBL" id="FNGA01000001">
    <property type="protein sequence ID" value="SDK32934.1"/>
    <property type="molecule type" value="Genomic_DNA"/>
</dbReference>
<name>A0A1G9B1G2_9BACT</name>
<dbReference type="InterPro" id="IPR010372">
    <property type="entry name" value="DNA_pol3_delta_N"/>
</dbReference>
<comment type="similarity">
    <text evidence="7">Belongs to the DNA polymerase HolA subunit family.</text>
</comment>
<keyword evidence="11" id="KW-1185">Reference proteome</keyword>
<keyword evidence="4" id="KW-0548">Nucleotidyltransferase</keyword>
<protein>
    <recommendedName>
        <fullName evidence="2">DNA polymerase III subunit delta</fullName>
        <ecNumber evidence="1">2.7.7.7</ecNumber>
    </recommendedName>
</protein>
<organism evidence="10 11">
    <name type="scientific">Maridesulfovibrio ferrireducens</name>
    <dbReference type="NCBI Taxonomy" id="246191"/>
    <lineage>
        <taxon>Bacteria</taxon>
        <taxon>Pseudomonadati</taxon>
        <taxon>Thermodesulfobacteriota</taxon>
        <taxon>Desulfovibrionia</taxon>
        <taxon>Desulfovibrionales</taxon>
        <taxon>Desulfovibrionaceae</taxon>
        <taxon>Maridesulfovibrio</taxon>
    </lineage>
</organism>
<evidence type="ECO:0000313" key="11">
    <source>
        <dbReference type="Proteomes" id="UP000199053"/>
    </source>
</evidence>
<dbReference type="SUPFAM" id="SSF48019">
    <property type="entry name" value="post-AAA+ oligomerization domain-like"/>
    <property type="match status" value="1"/>
</dbReference>
<dbReference type="EC" id="2.7.7.7" evidence="1"/>
<keyword evidence="6" id="KW-0239">DNA-directed DNA polymerase</keyword>
<dbReference type="GO" id="GO:0009360">
    <property type="term" value="C:DNA polymerase III complex"/>
    <property type="evidence" value="ECO:0007669"/>
    <property type="project" value="InterPro"/>
</dbReference>
<sequence length="328" mass="37262">MSRPGYIFLTCPDAELLHNRITEILESNKASDFEKKVYWADDELPSQFWDDLTLQTLFGSSKAIILRRAHTLKVATWKTLDKALSSLSESSFLFLCLEGKWDKKGAPVPAVLKKRNCWKYAEKQKWFWNSAGLDEKSITGFVNKWSAQNSIIMDNAVKHALTKALPKDARAAKLELDKLELAAGPEKKLLMDHLSLIAFSEEMNFFEFMSSMSQGGDPVEIWRRVLTNHMEKDSMIFMLTASLTREARALWMMLHGEDSSVRLPPFVKKQKAALAQRIGAARIAKIFDIVMEAEIGIKTGNRRPDQALELLVAALTNLFAIQPSNRRR</sequence>
<keyword evidence="3" id="KW-0808">Transferase</keyword>
<dbReference type="Gene3D" id="3.40.50.300">
    <property type="entry name" value="P-loop containing nucleotide triphosphate hydrolases"/>
    <property type="match status" value="1"/>
</dbReference>
<dbReference type="RefSeq" id="WP_092157198.1">
    <property type="nucleotide sequence ID" value="NZ_FNGA01000001.1"/>
</dbReference>
<dbReference type="GO" id="GO:0003677">
    <property type="term" value="F:DNA binding"/>
    <property type="evidence" value="ECO:0007669"/>
    <property type="project" value="InterPro"/>
</dbReference>
<evidence type="ECO:0000256" key="6">
    <source>
        <dbReference type="ARBA" id="ARBA00022932"/>
    </source>
</evidence>
<keyword evidence="5" id="KW-0235">DNA replication</keyword>
<evidence type="ECO:0000256" key="8">
    <source>
        <dbReference type="ARBA" id="ARBA00049244"/>
    </source>
</evidence>